<feature type="domain" description="Enoyl reductase (ER)" evidence="1">
    <location>
        <begin position="13"/>
        <end position="338"/>
    </location>
</feature>
<dbReference type="Proteomes" id="UP001565368">
    <property type="component" value="Unassembled WGS sequence"/>
</dbReference>
<dbReference type="InterPro" id="IPR020843">
    <property type="entry name" value="ER"/>
</dbReference>
<accession>A0ABR3Q013</accession>
<dbReference type="RefSeq" id="XP_069207896.1">
    <property type="nucleotide sequence ID" value="XM_069353254.1"/>
</dbReference>
<reference evidence="2 3" key="1">
    <citation type="submission" date="2023-08" db="EMBL/GenBank/DDBJ databases">
        <title>Annotated Genome Sequence of Vanrija albida AlHP1.</title>
        <authorList>
            <person name="Herzog R."/>
        </authorList>
    </citation>
    <scope>NUCLEOTIDE SEQUENCE [LARGE SCALE GENOMIC DNA]</scope>
    <source>
        <strain evidence="2 3">AlHP1</strain>
    </source>
</reference>
<dbReference type="Pfam" id="PF08240">
    <property type="entry name" value="ADH_N"/>
    <property type="match status" value="1"/>
</dbReference>
<dbReference type="SMART" id="SM00829">
    <property type="entry name" value="PKS_ER"/>
    <property type="match status" value="1"/>
</dbReference>
<dbReference type="PROSITE" id="PS01162">
    <property type="entry name" value="QOR_ZETA_CRYSTAL"/>
    <property type="match status" value="1"/>
</dbReference>
<dbReference type="Gene3D" id="3.40.50.720">
    <property type="entry name" value="NAD(P)-binding Rossmann-like Domain"/>
    <property type="match status" value="1"/>
</dbReference>
<dbReference type="SUPFAM" id="SSF50129">
    <property type="entry name" value="GroES-like"/>
    <property type="match status" value="1"/>
</dbReference>
<organism evidence="2 3">
    <name type="scientific">Vanrija albida</name>
    <dbReference type="NCBI Taxonomy" id="181172"/>
    <lineage>
        <taxon>Eukaryota</taxon>
        <taxon>Fungi</taxon>
        <taxon>Dikarya</taxon>
        <taxon>Basidiomycota</taxon>
        <taxon>Agaricomycotina</taxon>
        <taxon>Tremellomycetes</taxon>
        <taxon>Trichosporonales</taxon>
        <taxon>Trichosporonaceae</taxon>
        <taxon>Vanrija</taxon>
    </lineage>
</organism>
<dbReference type="Gene3D" id="3.90.180.10">
    <property type="entry name" value="Medium-chain alcohol dehydrogenases, catalytic domain"/>
    <property type="match status" value="1"/>
</dbReference>
<name>A0ABR3Q013_9TREE</name>
<dbReference type="EMBL" id="JBBXJM010000004">
    <property type="protein sequence ID" value="KAL1407952.1"/>
    <property type="molecule type" value="Genomic_DNA"/>
</dbReference>
<keyword evidence="3" id="KW-1185">Reference proteome</keyword>
<comment type="caution">
    <text evidence="2">The sequence shown here is derived from an EMBL/GenBank/DDBJ whole genome shotgun (WGS) entry which is preliminary data.</text>
</comment>
<proteinExistence type="predicted"/>
<dbReference type="Pfam" id="PF13602">
    <property type="entry name" value="ADH_zinc_N_2"/>
    <property type="match status" value="1"/>
</dbReference>
<gene>
    <name evidence="2" type="ORF">Q8F55_004749</name>
</gene>
<protein>
    <recommendedName>
        <fullName evidence="1">Enoyl reductase (ER) domain-containing protein</fullName>
    </recommendedName>
</protein>
<evidence type="ECO:0000313" key="2">
    <source>
        <dbReference type="EMBL" id="KAL1407952.1"/>
    </source>
</evidence>
<dbReference type="InterPro" id="IPR052733">
    <property type="entry name" value="Chloroplast_QOR"/>
</dbReference>
<evidence type="ECO:0000259" key="1">
    <source>
        <dbReference type="SMART" id="SM00829"/>
    </source>
</evidence>
<dbReference type="PANTHER" id="PTHR44013:SF1">
    <property type="entry name" value="ZINC-TYPE ALCOHOL DEHYDROGENASE-LIKE PROTEIN C16A3.02C"/>
    <property type="match status" value="1"/>
</dbReference>
<sequence>MTTMQAIAYTAYGGPNVSKLLPFPVPVAKAGEVQVRVAGGGLNPVDALQRQGTFKMVYGYTFPQIAGNEFSGTVSAVGEGVSGVAVGDKVIARTDKNELNAFAEYTTIEAGLVAKAPANIPLVDAAGLPLAGLTAHQALERLEVKKGDHVLITAGAGGVGLLAIQLAKLRGASVTTTASPAGESYVRKAGADEVINYRETKLSTLGPTFDKVFDLAAHSNEEMQETFAAVKPGGHVLTISGPPTPAMFDQAGLPWWKSWIVSTAIGWTSRATINAAAAKDIKYEFFFMHPDGKDLQVLSDHVAAGKLDVVIDSRYKLAEWEKAYEKLESGRSKGKVVIDFE</sequence>
<dbReference type="CDD" id="cd05289">
    <property type="entry name" value="MDR_like_2"/>
    <property type="match status" value="1"/>
</dbReference>
<dbReference type="SUPFAM" id="SSF51735">
    <property type="entry name" value="NAD(P)-binding Rossmann-fold domains"/>
    <property type="match status" value="1"/>
</dbReference>
<dbReference type="PANTHER" id="PTHR44013">
    <property type="entry name" value="ZINC-TYPE ALCOHOL DEHYDROGENASE-LIKE PROTEIN C16A3.02C"/>
    <property type="match status" value="1"/>
</dbReference>
<dbReference type="InterPro" id="IPR036291">
    <property type="entry name" value="NAD(P)-bd_dom_sf"/>
</dbReference>
<dbReference type="InterPro" id="IPR002364">
    <property type="entry name" value="Quin_OxRdtase/zeta-crystal_CS"/>
</dbReference>
<dbReference type="GeneID" id="95985792"/>
<dbReference type="InterPro" id="IPR011032">
    <property type="entry name" value="GroES-like_sf"/>
</dbReference>
<evidence type="ECO:0000313" key="3">
    <source>
        <dbReference type="Proteomes" id="UP001565368"/>
    </source>
</evidence>
<dbReference type="InterPro" id="IPR013154">
    <property type="entry name" value="ADH-like_N"/>
</dbReference>